<dbReference type="InterPro" id="IPR015422">
    <property type="entry name" value="PyrdxlP-dep_Trfase_small"/>
</dbReference>
<evidence type="ECO:0000259" key="1">
    <source>
        <dbReference type="Pfam" id="PF00266"/>
    </source>
</evidence>
<evidence type="ECO:0000313" key="2">
    <source>
        <dbReference type="EMBL" id="MCQ4638178.1"/>
    </source>
</evidence>
<evidence type="ECO:0000313" key="3">
    <source>
        <dbReference type="Proteomes" id="UP001524502"/>
    </source>
</evidence>
<dbReference type="Gene3D" id="3.90.1150.10">
    <property type="entry name" value="Aspartate Aminotransferase, domain 1"/>
    <property type="match status" value="1"/>
</dbReference>
<dbReference type="Pfam" id="PF00266">
    <property type="entry name" value="Aminotran_5"/>
    <property type="match status" value="2"/>
</dbReference>
<dbReference type="EMBL" id="JANFXK010000022">
    <property type="protein sequence ID" value="MCQ4638178.1"/>
    <property type="molecule type" value="Genomic_DNA"/>
</dbReference>
<comment type="caution">
    <text evidence="2">The sequence shown here is derived from an EMBL/GenBank/DDBJ whole genome shotgun (WGS) entry which is preliminary data.</text>
</comment>
<protein>
    <submittedName>
        <fullName evidence="2">Cysteine desulfurase-like protein</fullName>
    </submittedName>
</protein>
<organism evidence="2 3">
    <name type="scientific">Anaerovorax odorimutans</name>
    <dbReference type="NCBI Taxonomy" id="109327"/>
    <lineage>
        <taxon>Bacteria</taxon>
        <taxon>Bacillati</taxon>
        <taxon>Bacillota</taxon>
        <taxon>Clostridia</taxon>
        <taxon>Peptostreptococcales</taxon>
        <taxon>Anaerovoracaceae</taxon>
        <taxon>Anaerovorax</taxon>
    </lineage>
</organism>
<feature type="domain" description="Aminotransferase class V" evidence="1">
    <location>
        <begin position="311"/>
        <end position="413"/>
    </location>
</feature>
<gene>
    <name evidence="2" type="ORF">NE619_15695</name>
</gene>
<dbReference type="InterPro" id="IPR000192">
    <property type="entry name" value="Aminotrans_V_dom"/>
</dbReference>
<dbReference type="InterPro" id="IPR015424">
    <property type="entry name" value="PyrdxlP-dep_Trfase"/>
</dbReference>
<dbReference type="Gene3D" id="3.40.640.10">
    <property type="entry name" value="Type I PLP-dependent aspartate aminotransferase-like (Major domain)"/>
    <property type="match status" value="1"/>
</dbReference>
<dbReference type="PANTHER" id="PTHR43586:SF21">
    <property type="entry name" value="PYRIDOXAL PHOSPHATE (PLP)-DEPENDENT ASPARTATE AMINOTRANSFERASE SUPERFAMILY"/>
    <property type="match status" value="1"/>
</dbReference>
<name>A0ABT1RSI9_9FIRM</name>
<proteinExistence type="predicted"/>
<dbReference type="Proteomes" id="UP001524502">
    <property type="component" value="Unassembled WGS sequence"/>
</dbReference>
<accession>A0ABT1RSI9</accession>
<dbReference type="PANTHER" id="PTHR43586">
    <property type="entry name" value="CYSTEINE DESULFURASE"/>
    <property type="match status" value="1"/>
</dbReference>
<reference evidence="2 3" key="1">
    <citation type="submission" date="2022-06" db="EMBL/GenBank/DDBJ databases">
        <title>Isolation of gut microbiota from human fecal samples.</title>
        <authorList>
            <person name="Pamer E.G."/>
            <person name="Barat B."/>
            <person name="Waligurski E."/>
            <person name="Medina S."/>
            <person name="Paddock L."/>
            <person name="Mostad J."/>
        </authorList>
    </citation>
    <scope>NUCLEOTIDE SEQUENCE [LARGE SCALE GENOMIC DNA]</scope>
    <source>
        <strain evidence="2 3">SL.3.17</strain>
    </source>
</reference>
<dbReference type="InterPro" id="IPR011340">
    <property type="entry name" value="Cys_dSase-rel"/>
</dbReference>
<keyword evidence="3" id="KW-1185">Reference proteome</keyword>
<dbReference type="InterPro" id="IPR015421">
    <property type="entry name" value="PyrdxlP-dep_Trfase_major"/>
</dbReference>
<dbReference type="SUPFAM" id="SSF53383">
    <property type="entry name" value="PLP-dependent transferases"/>
    <property type="match status" value="1"/>
</dbReference>
<sequence>MKDFKFDVDRVREQFPCLSKTVNGNAAAFLDGPGGSQVPVRVVEKINDYLFYHNANSHGSFLTSKESDRLYWHAREVFADFLNCSPEEVTFGANTSSNNFMLALSLVRTMKAGDEIIITEIDHEGNRSPWRTLEDFGMVVKCVKVDPVDCVLDFEDYREKLSERTKIVAINWAANACGTITDVKKFIDLAHEYGALTVVDAVHYAPHKWIDVKRIGTDFLLCSPYKFFGPRFGVLYVKKEVGDQVKTIRVMADDNTEMPFKFETGTVPMELACGAAEAVEFIADIGAKYEGCFEEELRGCDDGRRKRIIAGMLAIEAYEEPLAKKLRAELGKIEGIKIYGPKEDYPRTPTVCFTVEGANAADIGKYLGEKGIFVWDGDFYAVEIINNVWNLTEAGGLVRIGLAPYNTENEIDRAVSAIGQFCRELRG</sequence>
<feature type="domain" description="Aminotransferase class V" evidence="1">
    <location>
        <begin position="29"/>
        <end position="288"/>
    </location>
</feature>
<dbReference type="NCBIfam" id="TIGR01976">
    <property type="entry name" value="am_tr_V_VC1184"/>
    <property type="match status" value="1"/>
</dbReference>
<dbReference type="RefSeq" id="WP_256133373.1">
    <property type="nucleotide sequence ID" value="NZ_JANFXK010000022.1"/>
</dbReference>